<feature type="region of interest" description="Disordered" evidence="2">
    <location>
        <begin position="1148"/>
        <end position="1170"/>
    </location>
</feature>
<feature type="compositionally biased region" description="Low complexity" evidence="2">
    <location>
        <begin position="1161"/>
        <end position="1170"/>
    </location>
</feature>
<feature type="compositionally biased region" description="Polar residues" evidence="2">
    <location>
        <begin position="1151"/>
        <end position="1160"/>
    </location>
</feature>
<evidence type="ECO:0000313" key="7">
    <source>
        <dbReference type="RefSeq" id="XP_072579338.1"/>
    </source>
</evidence>
<keyword evidence="1" id="KW-0175">Coiled coil</keyword>
<dbReference type="RefSeq" id="XP_072579336.1">
    <property type="nucleotide sequence ID" value="XM_072723235.1"/>
</dbReference>
<dbReference type="RefSeq" id="XP_072579337.1">
    <property type="nucleotide sequence ID" value="XM_072723236.1"/>
</dbReference>
<dbReference type="PANTHER" id="PTHR22028">
    <property type="entry name" value="SFI1 SPINDLE BODY DOMAIN-CONTAINING PROTEIN-RELATED"/>
    <property type="match status" value="1"/>
</dbReference>
<feature type="region of interest" description="Disordered" evidence="2">
    <location>
        <begin position="30"/>
        <end position="51"/>
    </location>
</feature>
<accession>A0ABM4XMQ6</accession>
<evidence type="ECO:0000313" key="3">
    <source>
        <dbReference type="Proteomes" id="UP001652641"/>
    </source>
</evidence>
<evidence type="ECO:0000313" key="5">
    <source>
        <dbReference type="RefSeq" id="XP_072579336.1"/>
    </source>
</evidence>
<protein>
    <submittedName>
        <fullName evidence="4 5">Protein SFI1 homolog isoform X1</fullName>
    </submittedName>
</protein>
<dbReference type="RefSeq" id="XP_072579338.1">
    <property type="nucleotide sequence ID" value="XM_072723237.1"/>
</dbReference>
<proteinExistence type="predicted"/>
<dbReference type="PANTHER" id="PTHR22028:SF4">
    <property type="entry name" value="PROTEIN SFI1 HOMOLOG"/>
    <property type="match status" value="1"/>
</dbReference>
<evidence type="ECO:0000313" key="4">
    <source>
        <dbReference type="RefSeq" id="XP_072579335.1"/>
    </source>
</evidence>
<organism evidence="3 7">
    <name type="scientific">Vulpes vulpes</name>
    <name type="common">Red fox</name>
    <dbReference type="NCBI Taxonomy" id="9627"/>
    <lineage>
        <taxon>Eukaryota</taxon>
        <taxon>Metazoa</taxon>
        <taxon>Chordata</taxon>
        <taxon>Craniata</taxon>
        <taxon>Vertebrata</taxon>
        <taxon>Euteleostomi</taxon>
        <taxon>Mammalia</taxon>
        <taxon>Eutheria</taxon>
        <taxon>Laurasiatheria</taxon>
        <taxon>Carnivora</taxon>
        <taxon>Caniformia</taxon>
        <taxon>Canidae</taxon>
        <taxon>Vulpes</taxon>
    </lineage>
</organism>
<sequence>MKNLLTKKYISSHWPNFHQKRRKLRKLRMQRKVDSRSFRGGAVKKPYPPKISANQKSSTLLGIQSKIPSASHPVQCHASHGWTRKNRLQELRIRCVARKFLYLWIRMTFGRVFPSKARNNRRDPHEFPPSHPPTASIYHHATCFPTMRFYYEQRILRKVFEEWKEEWWVFQREWKLCVRADCHYRYYLYNLMFQTWRTYVHQQQEMRKKYIRAENHDAKQKMRQAWKSWLIYVVFRRTKLQMQTTALEFRQQSILWLWWRRWRQQLGQVCVGHALHASAVKHRALSLQQQAWSRWWEQFLHVQRERQKMVSAVKHHQHWQKWKSLKAWLKYVQVRRVKRQLNEMAERFHRVTVLQTHFCDWQWAWERKERLYAQQARVEGLARRMTLRRAFTHWKHYVLLCAKEAAQWKVAEDHSRCSLLHFCFRALKENVTHAHLQQIRRNLAHQQRDITLLHRFWNLWQSRIEQREEREQLPSLCAAWAHCRMTLLRKCIKSWLQYTQKRRYKQRLRSRADSHFQQRALPAAFNTWRRFWRWHQQESVLNARAAHFHRETLEKRVFAIWWQKMFQHRENRLVERMAILHSERQLLQRSWSTWHQLAAARHREWQRQAVACAHHRHRQLRKAFCIWRETARGFRTEKMGLVLAAEFHAARLLHWAWSRWRECLALRAAEQRKLMRASLHHQQALLHGTLQTWATYQSQVRSILQEVAARESQHKRRLLRSVFRRWRENTLAQVNEAKQTSRASTHYRRTLCSKVLVQWQEAASVQIYYRQQEDCAIKEAQKVLERGCLRTWFRRWRDQGQRAAQQKVQLRRAAGHHGRRLLLQTMARWKVHHLGCVRKRLLQRQGAQLLAQTRSRACFHQWKQQLANRRREQQGTARALWFWSFSLQAKVWAAWLGFVLERRRKKVRLERAGQAYHQQLLREGATRLLRFAGGMKAFRQQLHAQQQEQAAHSLHRAVHRCAMLWKQKVLGQGKEPRPAPTMPRRRVTFDSLLPTCVAAGAGDATLETRRPRDPHVPWGALGSLSLAAGDPQLLELNGTRLVRKQPRRPHFLLEPVQSQRPQGCGSLRGKGSEAPQECDRGPVWPAGPSLMRPFPPEAWMALIPSSPSPQPRALLGRPGLKLPPTLKTGPELLPPSSFMPCGVEAPARASAQPTTPGLTLQASPSPASVPQSRLLLPGDFMGTGCSSGTMGVHPKPVSTASTRAAPGAWAPSTQPWPSREGGQDQACSPITVGHNDLEAELESIQQQLQDYQTMKQNLSSCQRQARSLRRWLELSQEEPRPEDQEAEQQVQEELQEVELQIQQLASELQAQRQPIRACIARVQALRRALC</sequence>
<feature type="coiled-coil region" evidence="1">
    <location>
        <begin position="1234"/>
        <end position="1307"/>
    </location>
</feature>
<evidence type="ECO:0000313" key="6">
    <source>
        <dbReference type="RefSeq" id="XP_072579337.1"/>
    </source>
</evidence>
<feature type="region of interest" description="Disordered" evidence="2">
    <location>
        <begin position="1058"/>
        <end position="1079"/>
    </location>
</feature>
<gene>
    <name evidence="4 5 6 7" type="primary">SFI1</name>
</gene>
<evidence type="ECO:0000256" key="2">
    <source>
        <dbReference type="SAM" id="MobiDB-lite"/>
    </source>
</evidence>
<evidence type="ECO:0000256" key="1">
    <source>
        <dbReference type="SAM" id="Coils"/>
    </source>
</evidence>
<dbReference type="Proteomes" id="UP001652641">
    <property type="component" value="Chromosome 10"/>
</dbReference>
<name>A0ABM4XMQ6_VULVU</name>
<reference evidence="4 5" key="1">
    <citation type="submission" date="2025-05" db="UniProtKB">
        <authorList>
            <consortium name="RefSeq"/>
        </authorList>
    </citation>
    <scope>IDENTIFICATION</scope>
    <source>
        <tissue evidence="4 5">Cell line</tissue>
    </source>
</reference>
<dbReference type="InterPro" id="IPR052270">
    <property type="entry name" value="CACF_protein"/>
</dbReference>
<feature type="region of interest" description="Disordered" evidence="2">
    <location>
        <begin position="1191"/>
        <end position="1225"/>
    </location>
</feature>
<dbReference type="RefSeq" id="XP_072579335.1">
    <property type="nucleotide sequence ID" value="XM_072723234.1"/>
</dbReference>
<keyword evidence="3" id="KW-1185">Reference proteome</keyword>
<dbReference type="GeneID" id="112909855"/>